<comment type="caution">
    <text evidence="1">The sequence shown here is derived from an EMBL/GenBank/DDBJ whole genome shotgun (WGS) entry which is preliminary data.</text>
</comment>
<dbReference type="InterPro" id="IPR029021">
    <property type="entry name" value="Prot-tyrosine_phosphatase-like"/>
</dbReference>
<dbReference type="Gene3D" id="3.90.190.10">
    <property type="entry name" value="Protein tyrosine phosphatase superfamily"/>
    <property type="match status" value="1"/>
</dbReference>
<dbReference type="RefSeq" id="WP_344252354.1">
    <property type="nucleotide sequence ID" value="NZ_BAAARE010000001.1"/>
</dbReference>
<accession>A0ABN3KSS9</accession>
<dbReference type="SUPFAM" id="SSF52799">
    <property type="entry name" value="(Phosphotyrosine protein) phosphatases II"/>
    <property type="match status" value="1"/>
</dbReference>
<dbReference type="EMBL" id="BAAARE010000001">
    <property type="protein sequence ID" value="GAA2469197.1"/>
    <property type="molecule type" value="Genomic_DNA"/>
</dbReference>
<evidence type="ECO:0000313" key="1">
    <source>
        <dbReference type="EMBL" id="GAA2469197.1"/>
    </source>
</evidence>
<protein>
    <recommendedName>
        <fullName evidence="3">Tyrosine specific protein phosphatases domain-containing protein</fullName>
    </recommendedName>
</protein>
<gene>
    <name evidence="1" type="ORF">GCM10009858_03120</name>
</gene>
<sequence length="88" mass="9715">MLDISGVNVPIVNRLVDAAVEAVQAGAKSLVRCHMGLNRSALVAILVAILAAVELTGEDPAKRVRQPRRDRSEDVLYNETFERYVLDR</sequence>
<evidence type="ECO:0008006" key="3">
    <source>
        <dbReference type="Google" id="ProtNLM"/>
    </source>
</evidence>
<keyword evidence="2" id="KW-1185">Reference proteome</keyword>
<reference evidence="1 2" key="1">
    <citation type="journal article" date="2019" name="Int. J. Syst. Evol. Microbiol.">
        <title>The Global Catalogue of Microorganisms (GCM) 10K type strain sequencing project: providing services to taxonomists for standard genome sequencing and annotation.</title>
        <authorList>
            <consortium name="The Broad Institute Genomics Platform"/>
            <consortium name="The Broad Institute Genome Sequencing Center for Infectious Disease"/>
            <person name="Wu L."/>
            <person name="Ma J."/>
        </authorList>
    </citation>
    <scope>NUCLEOTIDE SEQUENCE [LARGE SCALE GENOMIC DNA]</scope>
    <source>
        <strain evidence="1 2">JCM 16259</strain>
    </source>
</reference>
<dbReference type="Proteomes" id="UP001500730">
    <property type="component" value="Unassembled WGS sequence"/>
</dbReference>
<proteinExistence type="predicted"/>
<evidence type="ECO:0000313" key="2">
    <source>
        <dbReference type="Proteomes" id="UP001500730"/>
    </source>
</evidence>
<organism evidence="1 2">
    <name type="scientific">Terrabacter carboxydivorans</name>
    <dbReference type="NCBI Taxonomy" id="619730"/>
    <lineage>
        <taxon>Bacteria</taxon>
        <taxon>Bacillati</taxon>
        <taxon>Actinomycetota</taxon>
        <taxon>Actinomycetes</taxon>
        <taxon>Micrococcales</taxon>
        <taxon>Intrasporangiaceae</taxon>
        <taxon>Terrabacter</taxon>
    </lineage>
</organism>
<name>A0ABN3KSS9_9MICO</name>